<dbReference type="Proteomes" id="UP000288197">
    <property type="component" value="Unassembled WGS sequence"/>
</dbReference>
<dbReference type="InterPro" id="IPR046348">
    <property type="entry name" value="SIS_dom_sf"/>
</dbReference>
<dbReference type="InterPro" id="IPR047640">
    <property type="entry name" value="RpiR-like"/>
</dbReference>
<dbReference type="PROSITE" id="PS51464">
    <property type="entry name" value="SIS"/>
    <property type="match status" value="1"/>
</dbReference>
<dbReference type="SUPFAM" id="SSF46689">
    <property type="entry name" value="Homeodomain-like"/>
    <property type="match status" value="1"/>
</dbReference>
<dbReference type="Pfam" id="PF01418">
    <property type="entry name" value="HTH_6"/>
    <property type="match status" value="1"/>
</dbReference>
<dbReference type="CDD" id="cd05013">
    <property type="entry name" value="SIS_RpiR"/>
    <property type="match status" value="1"/>
</dbReference>
<keyword evidence="3" id="KW-0804">Transcription</keyword>
<dbReference type="EMBL" id="NGJX01000010">
    <property type="protein sequence ID" value="RSU00914.1"/>
    <property type="molecule type" value="Genomic_DNA"/>
</dbReference>
<dbReference type="OrthoDB" id="1648815at2"/>
<keyword evidence="1" id="KW-0805">Transcription regulation</keyword>
<dbReference type="PANTHER" id="PTHR30514">
    <property type="entry name" value="GLUCOKINASE"/>
    <property type="match status" value="1"/>
</dbReference>
<dbReference type="Gene3D" id="1.10.10.10">
    <property type="entry name" value="Winged helix-like DNA-binding domain superfamily/Winged helix DNA-binding domain"/>
    <property type="match status" value="1"/>
</dbReference>
<dbReference type="AlphaFoldDB" id="A0A369ATV8"/>
<dbReference type="GO" id="GO:1901135">
    <property type="term" value="P:carbohydrate derivative metabolic process"/>
    <property type="evidence" value="ECO:0007669"/>
    <property type="project" value="InterPro"/>
</dbReference>
<name>A0A369ATV8_9ENTE</name>
<evidence type="ECO:0000313" key="5">
    <source>
        <dbReference type="Proteomes" id="UP000288197"/>
    </source>
</evidence>
<reference evidence="4 5" key="1">
    <citation type="submission" date="2017-05" db="EMBL/GenBank/DDBJ databases">
        <title>Vagococcus spp. assemblies.</title>
        <authorList>
            <person name="Gulvik C.A."/>
        </authorList>
    </citation>
    <scope>NUCLEOTIDE SEQUENCE [LARGE SCALE GENOMIC DNA]</scope>
    <source>
        <strain evidence="4 5">NCFB 2497</strain>
    </source>
</reference>
<dbReference type="Gene3D" id="3.40.50.10490">
    <property type="entry name" value="Glucose-6-phosphate isomerase like protein, domain 1"/>
    <property type="match status" value="1"/>
</dbReference>
<gene>
    <name evidence="4" type="ORF">CBF32_09910</name>
</gene>
<dbReference type="PANTHER" id="PTHR30514:SF1">
    <property type="entry name" value="HTH-TYPE TRANSCRIPTIONAL REGULATOR HEXR-RELATED"/>
    <property type="match status" value="1"/>
</dbReference>
<dbReference type="InterPro" id="IPR000281">
    <property type="entry name" value="HTH_RpiR"/>
</dbReference>
<dbReference type="GO" id="GO:0003677">
    <property type="term" value="F:DNA binding"/>
    <property type="evidence" value="ECO:0007669"/>
    <property type="project" value="UniProtKB-KW"/>
</dbReference>
<proteinExistence type="predicted"/>
<evidence type="ECO:0000256" key="3">
    <source>
        <dbReference type="ARBA" id="ARBA00023163"/>
    </source>
</evidence>
<dbReference type="PROSITE" id="PS51071">
    <property type="entry name" value="HTH_RPIR"/>
    <property type="match status" value="1"/>
</dbReference>
<dbReference type="SUPFAM" id="SSF53697">
    <property type="entry name" value="SIS domain"/>
    <property type="match status" value="1"/>
</dbReference>
<dbReference type="Pfam" id="PF01380">
    <property type="entry name" value="SIS"/>
    <property type="match status" value="1"/>
</dbReference>
<dbReference type="InterPro" id="IPR036388">
    <property type="entry name" value="WH-like_DNA-bd_sf"/>
</dbReference>
<dbReference type="GO" id="GO:0003700">
    <property type="term" value="F:DNA-binding transcription factor activity"/>
    <property type="evidence" value="ECO:0007669"/>
    <property type="project" value="InterPro"/>
</dbReference>
<comment type="caution">
    <text evidence="4">The sequence shown here is derived from an EMBL/GenBank/DDBJ whole genome shotgun (WGS) entry which is preliminary data.</text>
</comment>
<keyword evidence="5" id="KW-1185">Reference proteome</keyword>
<organism evidence="4 5">
    <name type="scientific">Vagococcus fluvialis</name>
    <dbReference type="NCBI Taxonomy" id="2738"/>
    <lineage>
        <taxon>Bacteria</taxon>
        <taxon>Bacillati</taxon>
        <taxon>Bacillota</taxon>
        <taxon>Bacilli</taxon>
        <taxon>Lactobacillales</taxon>
        <taxon>Enterococcaceae</taxon>
        <taxon>Vagococcus</taxon>
    </lineage>
</organism>
<accession>A0A369ATV8</accession>
<keyword evidence="2" id="KW-0238">DNA-binding</keyword>
<dbReference type="RefSeq" id="WP_114290087.1">
    <property type="nucleotide sequence ID" value="NZ_NGJX01000010.1"/>
</dbReference>
<sequence>MSIFEKINMNDLSSVEIEIYKYIVNNLDKVIFMRVRDIALNANVSSTSVFRFIKKLGFASFPEFKLYIKNNLSKRQFPGESHKISIAQRMEDLNLNIFHPDIEYQIEQMAKKIQEADCLIFLGLGASGAIAEYASRKFANLDYFSVSFHELTYPFHSILKSHQNNVIIALSVSGETKEMIEAIANIEKQASVYSYAITAGKNSNLSRLCDYSIEYFTEEDRKNVFYDLSSQIPAMLIIESVFGYVYDHKVKEINEAVE</sequence>
<dbReference type="InterPro" id="IPR035472">
    <property type="entry name" value="RpiR-like_SIS"/>
</dbReference>
<protein>
    <submittedName>
        <fullName evidence="4">Transcriptional regulator</fullName>
    </submittedName>
</protein>
<dbReference type="InterPro" id="IPR001347">
    <property type="entry name" value="SIS_dom"/>
</dbReference>
<dbReference type="GO" id="GO:0097367">
    <property type="term" value="F:carbohydrate derivative binding"/>
    <property type="evidence" value="ECO:0007669"/>
    <property type="project" value="InterPro"/>
</dbReference>
<evidence type="ECO:0000256" key="2">
    <source>
        <dbReference type="ARBA" id="ARBA00023125"/>
    </source>
</evidence>
<dbReference type="GeneID" id="63146977"/>
<dbReference type="InterPro" id="IPR009057">
    <property type="entry name" value="Homeodomain-like_sf"/>
</dbReference>
<evidence type="ECO:0000313" key="4">
    <source>
        <dbReference type="EMBL" id="RSU00914.1"/>
    </source>
</evidence>
<evidence type="ECO:0000256" key="1">
    <source>
        <dbReference type="ARBA" id="ARBA00023015"/>
    </source>
</evidence>